<keyword evidence="1" id="KW-0812">Transmembrane</keyword>
<organism evidence="2 3">
    <name type="scientific">Romboutsia sedimentorum</name>
    <dbReference type="NCBI Taxonomy" id="1368474"/>
    <lineage>
        <taxon>Bacteria</taxon>
        <taxon>Bacillati</taxon>
        <taxon>Bacillota</taxon>
        <taxon>Clostridia</taxon>
        <taxon>Peptostreptococcales</taxon>
        <taxon>Peptostreptococcaceae</taxon>
        <taxon>Romboutsia</taxon>
    </lineage>
</organism>
<keyword evidence="1" id="KW-0472">Membrane</keyword>
<evidence type="ECO:0000313" key="2">
    <source>
        <dbReference type="EMBL" id="MDK2563501.1"/>
    </source>
</evidence>
<dbReference type="Proteomes" id="UP001301012">
    <property type="component" value="Unassembled WGS sequence"/>
</dbReference>
<keyword evidence="1" id="KW-1133">Transmembrane helix</keyword>
<name>A0ABT7E9A9_9FIRM</name>
<proteinExistence type="predicted"/>
<evidence type="ECO:0000256" key="1">
    <source>
        <dbReference type="SAM" id="Phobius"/>
    </source>
</evidence>
<keyword evidence="3" id="KW-1185">Reference proteome</keyword>
<evidence type="ECO:0000313" key="3">
    <source>
        <dbReference type="Proteomes" id="UP001301012"/>
    </source>
</evidence>
<feature type="transmembrane region" description="Helical" evidence="1">
    <location>
        <begin position="95"/>
        <end position="116"/>
    </location>
</feature>
<feature type="transmembrane region" description="Helical" evidence="1">
    <location>
        <begin position="7"/>
        <end position="23"/>
    </location>
</feature>
<dbReference type="EMBL" id="JASKYM010000002">
    <property type="protein sequence ID" value="MDK2563501.1"/>
    <property type="molecule type" value="Genomic_DNA"/>
</dbReference>
<comment type="caution">
    <text evidence="2">The sequence shown here is derived from an EMBL/GenBank/DDBJ whole genome shotgun (WGS) entry which is preliminary data.</text>
</comment>
<gene>
    <name evidence="2" type="ORF">QOZ84_08060</name>
</gene>
<feature type="transmembrane region" description="Helical" evidence="1">
    <location>
        <begin position="35"/>
        <end position="54"/>
    </location>
</feature>
<feature type="transmembrane region" description="Helical" evidence="1">
    <location>
        <begin position="61"/>
        <end position="80"/>
    </location>
</feature>
<protein>
    <submittedName>
        <fullName evidence="2">Uncharacterized protein</fullName>
    </submittedName>
</protein>
<sequence>MNKYVDFVVGSTLSVFIFLIWYFKSLFSATPNNFYFGIAALILFNLTILTKIYCTYLSKTNLVLANSVLVFFLLCCWFSTTKTSFTYNYYLSDTIINFLCFILAIIQFLCIISNGVNKIKNNNKNRSSL</sequence>
<accession>A0ABT7E9A9</accession>
<dbReference type="RefSeq" id="WP_284132440.1">
    <property type="nucleotide sequence ID" value="NZ_JASKYM010000002.1"/>
</dbReference>
<reference evidence="2 3" key="1">
    <citation type="submission" date="2023-05" db="EMBL/GenBank/DDBJ databases">
        <title>Rombocin, a short stable natural nisin variant, displays selective antimicrobial activity against Listeria monocytogenes and employs dual mode of action to kill target bacterial strains.</title>
        <authorList>
            <person name="Wambui J."/>
            <person name="Stephan R."/>
            <person name="Kuipers O.P."/>
        </authorList>
    </citation>
    <scope>NUCLEOTIDE SEQUENCE [LARGE SCALE GENOMIC DNA]</scope>
    <source>
        <strain evidence="2 3">RC002</strain>
    </source>
</reference>